<comment type="caution">
    <text evidence="2">The sequence shown here is derived from an EMBL/GenBank/DDBJ whole genome shotgun (WGS) entry which is preliminary data.</text>
</comment>
<dbReference type="OrthoDB" id="343161at2759"/>
<feature type="region of interest" description="Disordered" evidence="1">
    <location>
        <begin position="95"/>
        <end position="117"/>
    </location>
</feature>
<proteinExistence type="predicted"/>
<protein>
    <submittedName>
        <fullName evidence="2">Uncharacterized protein</fullName>
    </submittedName>
</protein>
<evidence type="ECO:0000256" key="1">
    <source>
        <dbReference type="SAM" id="MobiDB-lite"/>
    </source>
</evidence>
<gene>
    <name evidence="2" type="ORF">OJ253_2129</name>
</gene>
<name>A0A9D5DJV9_9CRYT</name>
<organism evidence="2">
    <name type="scientific">Cryptosporidium canis</name>
    <dbReference type="NCBI Taxonomy" id="195482"/>
    <lineage>
        <taxon>Eukaryota</taxon>
        <taxon>Sar</taxon>
        <taxon>Alveolata</taxon>
        <taxon>Apicomplexa</taxon>
        <taxon>Conoidasida</taxon>
        <taxon>Coccidia</taxon>
        <taxon>Eucoccidiorida</taxon>
        <taxon>Eimeriorina</taxon>
        <taxon>Cryptosporidiidae</taxon>
        <taxon>Cryptosporidium</taxon>
    </lineage>
</organism>
<reference evidence="2" key="1">
    <citation type="submission" date="2022-10" db="EMBL/GenBank/DDBJ databases">
        <title>Adaptive evolution leads to modifications in subtelomeric GC content in a zoonotic Cryptosporidium species.</title>
        <authorList>
            <person name="Li J."/>
            <person name="Feng Y."/>
            <person name="Xiao L."/>
        </authorList>
    </citation>
    <scope>NUCLEOTIDE SEQUENCE</scope>
    <source>
        <strain evidence="2">33844</strain>
    </source>
</reference>
<sequence length="117" mass="12907">MSSASDTLKDLPGFVGMASFTKPGLPIQEYGTRCIKHEVSGFCSVVTQIRNSLSSSIQSDEISITIETTKKKIIAVERNDVVLILYKNNVQETPLKNDDLESDVQEEMASQNSHTDN</sequence>
<dbReference type="AlphaFoldDB" id="A0A9D5DJV9"/>
<dbReference type="Proteomes" id="UP001067231">
    <property type="component" value="Unassembled WGS sequence"/>
</dbReference>
<dbReference type="EMBL" id="JAPCXC010000052">
    <property type="protein sequence ID" value="KAJ1607940.1"/>
    <property type="molecule type" value="Genomic_DNA"/>
</dbReference>
<accession>A0A9D5DJV9</accession>
<feature type="compositionally biased region" description="Polar residues" evidence="1">
    <location>
        <begin position="108"/>
        <end position="117"/>
    </location>
</feature>
<evidence type="ECO:0000313" key="2">
    <source>
        <dbReference type="EMBL" id="KAJ1607940.1"/>
    </source>
</evidence>